<dbReference type="InParanoid" id="A0A1B6QNF5"/>
<reference evidence="3 4" key="1">
    <citation type="journal article" date="2009" name="Nature">
        <title>The Sorghum bicolor genome and the diversification of grasses.</title>
        <authorList>
            <person name="Paterson A.H."/>
            <person name="Bowers J.E."/>
            <person name="Bruggmann R."/>
            <person name="Dubchak I."/>
            <person name="Grimwood J."/>
            <person name="Gundlach H."/>
            <person name="Haberer G."/>
            <person name="Hellsten U."/>
            <person name="Mitros T."/>
            <person name="Poliakov A."/>
            <person name="Schmutz J."/>
            <person name="Spannagl M."/>
            <person name="Tang H."/>
            <person name="Wang X."/>
            <person name="Wicker T."/>
            <person name="Bharti A.K."/>
            <person name="Chapman J."/>
            <person name="Feltus F.A."/>
            <person name="Gowik U."/>
            <person name="Grigoriev I.V."/>
            <person name="Lyons E."/>
            <person name="Maher C.A."/>
            <person name="Martis M."/>
            <person name="Narechania A."/>
            <person name="Otillar R.P."/>
            <person name="Penning B.W."/>
            <person name="Salamov A.A."/>
            <person name="Wang Y."/>
            <person name="Zhang L."/>
            <person name="Carpita N.C."/>
            <person name="Freeling M."/>
            <person name="Gingle A.R."/>
            <person name="Hash C.T."/>
            <person name="Keller B."/>
            <person name="Klein P."/>
            <person name="Kresovich S."/>
            <person name="McCann M.C."/>
            <person name="Ming R."/>
            <person name="Peterson D.G."/>
            <person name="Mehboob-ur-Rahman"/>
            <person name="Ware D."/>
            <person name="Westhoff P."/>
            <person name="Mayer K.F."/>
            <person name="Messing J."/>
            <person name="Rokhsar D.S."/>
        </authorList>
    </citation>
    <scope>NUCLEOTIDE SEQUENCE [LARGE SCALE GENOMIC DNA]</scope>
    <source>
        <strain evidence="4">cv. BTx623</strain>
    </source>
</reference>
<dbReference type="Proteomes" id="UP000000768">
    <property type="component" value="Chromosome 1"/>
</dbReference>
<dbReference type="EMBL" id="CM000760">
    <property type="protein sequence ID" value="KXG39435.1"/>
    <property type="molecule type" value="Genomic_DNA"/>
</dbReference>
<keyword evidence="1" id="KW-0175">Coiled coil</keyword>
<reference evidence="4" key="2">
    <citation type="journal article" date="2018" name="Plant J.">
        <title>The Sorghum bicolor reference genome: improved assembly, gene annotations, a transcriptome atlas, and signatures of genome organization.</title>
        <authorList>
            <person name="McCormick R.F."/>
            <person name="Truong S.K."/>
            <person name="Sreedasyam A."/>
            <person name="Jenkins J."/>
            <person name="Shu S."/>
            <person name="Sims D."/>
            <person name="Kennedy M."/>
            <person name="Amirebrahimi M."/>
            <person name="Weers B.D."/>
            <person name="McKinley B."/>
            <person name="Mattison A."/>
            <person name="Morishige D.T."/>
            <person name="Grimwood J."/>
            <person name="Schmutz J."/>
            <person name="Mullet J.E."/>
        </authorList>
    </citation>
    <scope>NUCLEOTIDE SEQUENCE [LARGE SCALE GENOMIC DNA]</scope>
    <source>
        <strain evidence="4">cv. BTx623</strain>
    </source>
</reference>
<feature type="compositionally biased region" description="Basic residues" evidence="2">
    <location>
        <begin position="1"/>
        <end position="14"/>
    </location>
</feature>
<evidence type="ECO:0000313" key="3">
    <source>
        <dbReference type="EMBL" id="KXG39435.1"/>
    </source>
</evidence>
<dbReference type="Gramene" id="KXG39435">
    <property type="protein sequence ID" value="KXG39435"/>
    <property type="gene ID" value="SORBI_3001G382600"/>
</dbReference>
<evidence type="ECO:0000313" key="4">
    <source>
        <dbReference type="Proteomes" id="UP000000768"/>
    </source>
</evidence>
<dbReference type="AlphaFoldDB" id="A0A1B6QNF5"/>
<feature type="region of interest" description="Disordered" evidence="2">
    <location>
        <begin position="1"/>
        <end position="58"/>
    </location>
</feature>
<name>A0A1B6QNF5_SORBI</name>
<sequence>MDSKKKRNKKKKGNQGKNAADVTSNAGEAAPQHHNHEPAPTDHHKGYDADDAMSSVGEGVPQYKNHQPNLLADHNGTTAYETTSSIGEGIACYQNNEPMMTQENHKASNAVPADQRSVGLSESSVELDMHRLYEAKLDKLHETIKQLENEKSLWLQKVSIMEGELEKLHSEVGCHAQNEVLLEGKVNSLQSGYDVLIKKEEVLDDKVRRIDNINDTLTHQEALLKERLSGLEETNKALLVQVKMLEDASNNTSEENQMLVQKIDELDSRLQALEAKCAPSEASMIEKAKFPVPDNKVMDQVDFANSPLQQQTIGFSEGNKLIAERGLGSSVQINPDNSYGQIYDIPSNAYASNYPEEASIQLPEIGTSNSIVQGHVDVSVNEHRFDGPRPSEEIVPVPLDDIEIHEDDPQQPGAADEIDEVPFSDAPIIGAPFRLISFVARYVSGADLVNQK</sequence>
<protein>
    <submittedName>
        <fullName evidence="3">Uncharacterized protein</fullName>
    </submittedName>
</protein>
<dbReference type="FunCoup" id="A0A1B6QNF5">
    <property type="interactions" value="93"/>
</dbReference>
<dbReference type="OMA" id="DYHAQNE"/>
<feature type="coiled-coil region" evidence="1">
    <location>
        <begin position="228"/>
        <end position="276"/>
    </location>
</feature>
<feature type="compositionally biased region" description="Basic and acidic residues" evidence="2">
    <location>
        <begin position="34"/>
        <end position="48"/>
    </location>
</feature>
<dbReference type="ExpressionAtlas" id="A0A1B6QNF5">
    <property type="expression patterns" value="baseline"/>
</dbReference>
<evidence type="ECO:0000256" key="1">
    <source>
        <dbReference type="SAM" id="Coils"/>
    </source>
</evidence>
<proteinExistence type="predicted"/>
<dbReference type="eggNOG" id="ENOG502R8S2">
    <property type="taxonomic scope" value="Eukaryota"/>
</dbReference>
<gene>
    <name evidence="3" type="ORF">SORBI_3001G382600</name>
</gene>
<accession>A0A1B6QNF5</accession>
<evidence type="ECO:0000256" key="2">
    <source>
        <dbReference type="SAM" id="MobiDB-lite"/>
    </source>
</evidence>
<feature type="coiled-coil region" evidence="1">
    <location>
        <begin position="130"/>
        <end position="164"/>
    </location>
</feature>
<keyword evidence="4" id="KW-1185">Reference proteome</keyword>
<dbReference type="STRING" id="4558.A0A1B6QNF5"/>
<organism evidence="3 4">
    <name type="scientific">Sorghum bicolor</name>
    <name type="common">Sorghum</name>
    <name type="synonym">Sorghum vulgare</name>
    <dbReference type="NCBI Taxonomy" id="4558"/>
    <lineage>
        <taxon>Eukaryota</taxon>
        <taxon>Viridiplantae</taxon>
        <taxon>Streptophyta</taxon>
        <taxon>Embryophyta</taxon>
        <taxon>Tracheophyta</taxon>
        <taxon>Spermatophyta</taxon>
        <taxon>Magnoliopsida</taxon>
        <taxon>Liliopsida</taxon>
        <taxon>Poales</taxon>
        <taxon>Poaceae</taxon>
        <taxon>PACMAD clade</taxon>
        <taxon>Panicoideae</taxon>
        <taxon>Andropogonodae</taxon>
        <taxon>Andropogoneae</taxon>
        <taxon>Sorghinae</taxon>
        <taxon>Sorghum</taxon>
    </lineage>
</organism>